<feature type="chain" id="PRO_5040881047" description="histidine kinase" evidence="8">
    <location>
        <begin position="21"/>
        <end position="1352"/>
    </location>
</feature>
<dbReference type="Pfam" id="PF07495">
    <property type="entry name" value="Y_Y_Y"/>
    <property type="match status" value="1"/>
</dbReference>
<keyword evidence="4 12" id="KW-0808">Transferase</keyword>
<dbReference type="InterPro" id="IPR003594">
    <property type="entry name" value="HATPase_dom"/>
</dbReference>
<keyword evidence="7" id="KW-0812">Transmembrane</keyword>
<dbReference type="InterPro" id="IPR011006">
    <property type="entry name" value="CheY-like_superfamily"/>
</dbReference>
<evidence type="ECO:0000256" key="4">
    <source>
        <dbReference type="ARBA" id="ARBA00022679"/>
    </source>
</evidence>
<dbReference type="Pfam" id="PF00512">
    <property type="entry name" value="HisKA"/>
    <property type="match status" value="1"/>
</dbReference>
<dbReference type="FunFam" id="3.30.565.10:FF:000006">
    <property type="entry name" value="Sensor histidine kinase WalK"/>
    <property type="match status" value="1"/>
</dbReference>
<dbReference type="Pfam" id="PF12833">
    <property type="entry name" value="HTH_18"/>
    <property type="match status" value="1"/>
</dbReference>
<keyword evidence="7" id="KW-1133">Transmembrane helix</keyword>
<comment type="caution">
    <text evidence="12">The sequence shown here is derived from an EMBL/GenBank/DDBJ whole genome shotgun (WGS) entry which is preliminary data.</text>
</comment>
<feature type="domain" description="Histidine kinase" evidence="10">
    <location>
        <begin position="838"/>
        <end position="1052"/>
    </location>
</feature>
<evidence type="ECO:0000256" key="7">
    <source>
        <dbReference type="SAM" id="Phobius"/>
    </source>
</evidence>
<dbReference type="InterPro" id="IPR005467">
    <property type="entry name" value="His_kinase_dom"/>
</dbReference>
<dbReference type="RefSeq" id="WP_261625682.1">
    <property type="nucleotide sequence ID" value="NZ_CAMAPC010000002.1"/>
</dbReference>
<dbReference type="EMBL" id="CAMAPC010000002">
    <property type="protein sequence ID" value="CAH9050147.1"/>
    <property type="molecule type" value="Genomic_DNA"/>
</dbReference>
<evidence type="ECO:0000256" key="8">
    <source>
        <dbReference type="SAM" id="SignalP"/>
    </source>
</evidence>
<dbReference type="SUPFAM" id="SSF101898">
    <property type="entry name" value="NHL repeat"/>
    <property type="match status" value="1"/>
</dbReference>
<feature type="signal peptide" evidence="8">
    <location>
        <begin position="1"/>
        <end position="20"/>
    </location>
</feature>
<dbReference type="PANTHER" id="PTHR43547:SF2">
    <property type="entry name" value="HYBRID SIGNAL TRANSDUCTION HISTIDINE KINASE C"/>
    <property type="match status" value="1"/>
</dbReference>
<dbReference type="Gene3D" id="1.10.10.60">
    <property type="entry name" value="Homeodomain-like"/>
    <property type="match status" value="1"/>
</dbReference>
<dbReference type="Gene3D" id="2.60.40.10">
    <property type="entry name" value="Immunoglobulins"/>
    <property type="match status" value="1"/>
</dbReference>
<dbReference type="InterPro" id="IPR015943">
    <property type="entry name" value="WD40/YVTN_repeat-like_dom_sf"/>
</dbReference>
<dbReference type="SMART" id="SM00342">
    <property type="entry name" value="HTH_ARAC"/>
    <property type="match status" value="1"/>
</dbReference>
<evidence type="ECO:0000256" key="2">
    <source>
        <dbReference type="ARBA" id="ARBA00012438"/>
    </source>
</evidence>
<dbReference type="SUPFAM" id="SSF52172">
    <property type="entry name" value="CheY-like"/>
    <property type="match status" value="1"/>
</dbReference>
<keyword evidence="13" id="KW-1185">Reference proteome</keyword>
<evidence type="ECO:0000259" key="10">
    <source>
        <dbReference type="PROSITE" id="PS50109"/>
    </source>
</evidence>
<organism evidence="12 13">
    <name type="scientific">Pseudoalteromonas holothuriae</name>
    <dbReference type="NCBI Taxonomy" id="2963714"/>
    <lineage>
        <taxon>Bacteria</taxon>
        <taxon>Pseudomonadati</taxon>
        <taxon>Pseudomonadota</taxon>
        <taxon>Gammaproteobacteria</taxon>
        <taxon>Alteromonadales</taxon>
        <taxon>Pseudoalteromonadaceae</taxon>
        <taxon>Pseudoalteromonas</taxon>
    </lineage>
</organism>
<dbReference type="Gene3D" id="3.30.565.10">
    <property type="entry name" value="Histidine kinase-like ATPase, C-terminal domain"/>
    <property type="match status" value="1"/>
</dbReference>
<evidence type="ECO:0000256" key="3">
    <source>
        <dbReference type="ARBA" id="ARBA00022553"/>
    </source>
</evidence>
<dbReference type="InterPro" id="IPR011123">
    <property type="entry name" value="Y_Y_Y"/>
</dbReference>
<keyword evidence="8" id="KW-0732">Signal</keyword>
<dbReference type="SMART" id="SM00388">
    <property type="entry name" value="HisKA"/>
    <property type="match status" value="1"/>
</dbReference>
<dbReference type="Pfam" id="PF02518">
    <property type="entry name" value="HATPase_c"/>
    <property type="match status" value="1"/>
</dbReference>
<keyword evidence="7" id="KW-0472">Membrane</keyword>
<dbReference type="InterPro" id="IPR011047">
    <property type="entry name" value="Quinoprotein_ADH-like_sf"/>
</dbReference>
<feature type="domain" description="HTH araC/xylS-type" evidence="9">
    <location>
        <begin position="1245"/>
        <end position="1343"/>
    </location>
</feature>
<dbReference type="InterPro" id="IPR036097">
    <property type="entry name" value="HisK_dim/P_sf"/>
</dbReference>
<dbReference type="InterPro" id="IPR036890">
    <property type="entry name" value="HATPase_C_sf"/>
</dbReference>
<dbReference type="Gene3D" id="2.130.10.10">
    <property type="entry name" value="YVTN repeat-like/Quinoprotein amine dehydrogenase"/>
    <property type="match status" value="2"/>
</dbReference>
<dbReference type="InterPro" id="IPR003661">
    <property type="entry name" value="HisK_dim/P_dom"/>
</dbReference>
<dbReference type="SMART" id="SM00387">
    <property type="entry name" value="HATPase_c"/>
    <property type="match status" value="1"/>
</dbReference>
<dbReference type="PROSITE" id="PS01124">
    <property type="entry name" value="HTH_ARAC_FAMILY_2"/>
    <property type="match status" value="1"/>
</dbReference>
<dbReference type="Proteomes" id="UP001152467">
    <property type="component" value="Unassembled WGS sequence"/>
</dbReference>
<dbReference type="InterPro" id="IPR018060">
    <property type="entry name" value="HTH_AraC"/>
</dbReference>
<feature type="transmembrane region" description="Helical" evidence="7">
    <location>
        <begin position="772"/>
        <end position="795"/>
    </location>
</feature>
<evidence type="ECO:0000256" key="1">
    <source>
        <dbReference type="ARBA" id="ARBA00000085"/>
    </source>
</evidence>
<protein>
    <recommendedName>
        <fullName evidence="2">histidine kinase</fullName>
        <ecNumber evidence="2">2.7.13.3</ecNumber>
    </recommendedName>
</protein>
<dbReference type="PROSITE" id="PS50109">
    <property type="entry name" value="HIS_KIN"/>
    <property type="match status" value="1"/>
</dbReference>
<dbReference type="GO" id="GO:0005886">
    <property type="term" value="C:plasma membrane"/>
    <property type="evidence" value="ECO:0007669"/>
    <property type="project" value="UniProtKB-ARBA"/>
</dbReference>
<evidence type="ECO:0000256" key="5">
    <source>
        <dbReference type="ARBA" id="ARBA00022777"/>
    </source>
</evidence>
<dbReference type="CDD" id="cd00082">
    <property type="entry name" value="HisKA"/>
    <property type="match status" value="1"/>
</dbReference>
<feature type="modified residue" description="4-aspartylphosphate" evidence="6">
    <location>
        <position position="1141"/>
    </location>
</feature>
<dbReference type="PROSITE" id="PS50110">
    <property type="entry name" value="RESPONSE_REGULATORY"/>
    <property type="match status" value="1"/>
</dbReference>
<dbReference type="PRINTS" id="PR00344">
    <property type="entry name" value="BCTRLSENSOR"/>
</dbReference>
<name>A0A9W4QRP6_9GAMM</name>
<sequence length="1352" mass="153013">MKQFLPILSLFIAFLLPKHAGANGLTFTASPTLVKIVNLDKGSIGAVTSIVQDQKGFLWFAMSNGLFRYDGDNFKKISLSQQAQPFDLVLTDSTTLWIATLEHGLFKLDLATEKLSQFSYDKNNVNSIAGNYLTRMKLDGDTLWIASSYGLSSININTNNMIRHFPNKEHGDLNIKDIALDNNNKLWLATYDKGLYYWNINSNELKPFVPNKTSLPLQSKKLTRLLRDKEGHLWIGSFNGLQKLDLDTGKLESFEKLNSYVISSIDQVDTNSLWVGTWESGVIVIDLKSKTVSTLDPVTKESTPIKGLVSHSIIEDAAENLWLATSEGVFKSSKISREFHHFKHQGSKVCSRKQTLLSNQQDIWFSCDNRLYKASDIRMQRPQLELQTDREIYELEQAPNGQIWMSFYRSSHVLSYNPHNKEQNYFYPNTESGLQGGVVLDIEITASGEVWVSTYAAHLPQKFGALYLFNKQKQQFEAAQSKINALEAKAIDNSNLLLITPKNIQTFNTSTKELSPFDSIDELKDIGRINSTLTDSSNTIWFSVYEVGLFRYYFDSRIIEKVTLLDSVQGGSVIAMAEDLKRNLWLATNNTLFKYNQKNKKISQFTTKDGIQVRKFNKANTITASSGDIYLAASDGILMFNPEQLDKSLADYPTMLTDFKLKNKSVTLQSLNPQSPLTKDLAYTDELKLTYKDYVFSINFNGLHYSTSDLVYAYQLEGVDDEWLVTDQRAPFATYTTLPSGQYTFKVKSGEDINNLTSHSAPLIISIAPPPWFTVPAYIAYFIIILFSVYLFTLFKTRSITQRNLELKKGIKARTAELQQRKDAIESLLHDKQALFAYMSHEFRTPLTLILGPVQALKKQEEDERKTKQLTVINNNANRLLTMVDHLLDLAKVESQKELSRSFYSLEQTLTFIVGVLDFYFKDKNLSLKVSKFKDATLYLINDSLEKMLINLLTNAIKYNKPGGQIEITIESNEEVAFIKVKDQGIGIKEIELPTIFDLFKRAPSVDDDSLKGTGIGLALVKELAQSNGGAIKAESEYGKGSVFTLSLPITNKDADINISFPKVLHSPEITSGKIGKAVDENELSHINTELPSVLIIEDNRELNVFLHDSLQKNYRCYLAQSGEEGVEIAVNVIPDIILCDLMMPGISGFEVTKALKQNEPTCHIPIIMLTARNDSEARHKGWKHNIDDYIPKPFNIEELKLRLASLLNNREALKRVFGDCLAEQSPVETTQISDVTAKDKKFLERFEQVIERNYQSENLNRSTVANAMALSERQLNRKLSALVDNNFSNYLRKYRLRKSLNYMNQGLQVSQVSGLVGFSTSVYFGKCFRNEFGATYTEYEKQSQSQQGTSE</sequence>
<dbReference type="InterPro" id="IPR004358">
    <property type="entry name" value="Sig_transdc_His_kin-like_C"/>
</dbReference>
<dbReference type="SMART" id="SM00448">
    <property type="entry name" value="REC"/>
    <property type="match status" value="1"/>
</dbReference>
<keyword evidence="5 12" id="KW-0418">Kinase</keyword>
<dbReference type="EC" id="2.7.13.3" evidence="2"/>
<dbReference type="Gene3D" id="3.40.50.2300">
    <property type="match status" value="1"/>
</dbReference>
<evidence type="ECO:0000313" key="13">
    <source>
        <dbReference type="Proteomes" id="UP001152467"/>
    </source>
</evidence>
<dbReference type="PANTHER" id="PTHR43547">
    <property type="entry name" value="TWO-COMPONENT HISTIDINE KINASE"/>
    <property type="match status" value="1"/>
</dbReference>
<keyword evidence="3 6" id="KW-0597">Phosphoprotein</keyword>
<dbReference type="Gene3D" id="1.10.287.130">
    <property type="match status" value="1"/>
</dbReference>
<dbReference type="GO" id="GO:0000155">
    <property type="term" value="F:phosphorelay sensor kinase activity"/>
    <property type="evidence" value="ECO:0007669"/>
    <property type="project" value="InterPro"/>
</dbReference>
<dbReference type="GO" id="GO:0003700">
    <property type="term" value="F:DNA-binding transcription factor activity"/>
    <property type="evidence" value="ECO:0007669"/>
    <property type="project" value="InterPro"/>
</dbReference>
<gene>
    <name evidence="12" type="primary">rcsC_4</name>
    <name evidence="12" type="ORF">PSECIP111854_00470</name>
</gene>
<proteinExistence type="predicted"/>
<dbReference type="SUPFAM" id="SSF55874">
    <property type="entry name" value="ATPase domain of HSP90 chaperone/DNA topoisomerase II/histidine kinase"/>
    <property type="match status" value="1"/>
</dbReference>
<dbReference type="SUPFAM" id="SSF50998">
    <property type="entry name" value="Quinoprotein alcohol dehydrogenase-like"/>
    <property type="match status" value="1"/>
</dbReference>
<evidence type="ECO:0000259" key="9">
    <source>
        <dbReference type="PROSITE" id="PS01124"/>
    </source>
</evidence>
<evidence type="ECO:0000256" key="6">
    <source>
        <dbReference type="PROSITE-ProRule" id="PRU00169"/>
    </source>
</evidence>
<reference evidence="12" key="1">
    <citation type="submission" date="2022-07" db="EMBL/GenBank/DDBJ databases">
        <authorList>
            <person name="Criscuolo A."/>
        </authorList>
    </citation>
    <scope>NUCLEOTIDE SEQUENCE</scope>
    <source>
        <strain evidence="12">CIP111854</strain>
    </source>
</reference>
<dbReference type="InterPro" id="IPR001789">
    <property type="entry name" value="Sig_transdc_resp-reg_receiver"/>
</dbReference>
<feature type="domain" description="Response regulatory" evidence="11">
    <location>
        <begin position="1093"/>
        <end position="1208"/>
    </location>
</feature>
<comment type="catalytic activity">
    <reaction evidence="1">
        <text>ATP + protein L-histidine = ADP + protein N-phospho-L-histidine.</text>
        <dbReference type="EC" id="2.7.13.3"/>
    </reaction>
</comment>
<dbReference type="SUPFAM" id="SSF47384">
    <property type="entry name" value="Homodimeric domain of signal transducing histidine kinase"/>
    <property type="match status" value="1"/>
</dbReference>
<dbReference type="GO" id="GO:0043565">
    <property type="term" value="F:sequence-specific DNA binding"/>
    <property type="evidence" value="ECO:0007669"/>
    <property type="project" value="InterPro"/>
</dbReference>
<evidence type="ECO:0000259" key="11">
    <source>
        <dbReference type="PROSITE" id="PS50110"/>
    </source>
</evidence>
<dbReference type="InterPro" id="IPR013783">
    <property type="entry name" value="Ig-like_fold"/>
</dbReference>
<accession>A0A9W4QRP6</accession>
<dbReference type="Pfam" id="PF00072">
    <property type="entry name" value="Response_reg"/>
    <property type="match status" value="1"/>
</dbReference>
<evidence type="ECO:0000313" key="12">
    <source>
        <dbReference type="EMBL" id="CAH9050147.1"/>
    </source>
</evidence>